<reference evidence="10 11" key="1">
    <citation type="journal article" date="2013" name="PLoS Genet.">
        <title>Distinctive expansion of potential virulence genes in the genome of the oomycete fish pathogen Saprolegnia parasitica.</title>
        <authorList>
            <person name="Jiang R.H."/>
            <person name="de Bruijn I."/>
            <person name="Haas B.J."/>
            <person name="Belmonte R."/>
            <person name="Lobach L."/>
            <person name="Christie J."/>
            <person name="van den Ackerveken G."/>
            <person name="Bottin A."/>
            <person name="Bulone V."/>
            <person name="Diaz-Moreno S.M."/>
            <person name="Dumas B."/>
            <person name="Fan L."/>
            <person name="Gaulin E."/>
            <person name="Govers F."/>
            <person name="Grenville-Briggs L.J."/>
            <person name="Horner N.R."/>
            <person name="Levin J.Z."/>
            <person name="Mammella M."/>
            <person name="Meijer H.J."/>
            <person name="Morris P."/>
            <person name="Nusbaum C."/>
            <person name="Oome S."/>
            <person name="Phillips A.J."/>
            <person name="van Rooyen D."/>
            <person name="Rzeszutek E."/>
            <person name="Saraiva M."/>
            <person name="Secombes C.J."/>
            <person name="Seidl M.F."/>
            <person name="Snel B."/>
            <person name="Stassen J.H."/>
            <person name="Sykes S."/>
            <person name="Tripathy S."/>
            <person name="van den Berg H."/>
            <person name="Vega-Arreguin J.C."/>
            <person name="Wawra S."/>
            <person name="Young S.K."/>
            <person name="Zeng Q."/>
            <person name="Dieguez-Uribeondo J."/>
            <person name="Russ C."/>
            <person name="Tyler B.M."/>
            <person name="van West P."/>
        </authorList>
    </citation>
    <scope>NUCLEOTIDE SEQUENCE [LARGE SCALE GENOMIC DNA]</scope>
    <source>
        <strain evidence="10 11">CBS 223.65</strain>
    </source>
</reference>
<dbReference type="PANTHER" id="PTHR24134:SF9">
    <property type="entry name" value="ANKYRIN REPEAT AND SOCS BOX PROTEIN 8"/>
    <property type="match status" value="1"/>
</dbReference>
<sequence length="395" mass="43482">MDESKRSPSAGHSSKVLEFNDDPSPASRHENVLFEDDEDDEDEVAPVAQAPRVNFAPAPTTYAAAHHPPSSSSSSASTFSSSSSSSGRSATTMIAMLQKHGYNLEDPDAAEGASISLNSASILHLRERKNNQTAFHIAAKKGHVDVLKALMKLPRAEEYVNVPDKMGNTPLHFVASKDKAELQEQLGELLLNMGANLHAMNVRGQTPLEVHIVTARADTTTFVRLISFRGMNLNTLVNGTTYLHMAMERGYIEMACALVKAGASVNLPDHNGVMVSDTVNRQTLIKMIRCMREGTQAPPPDVPRVSCKLCKNPKGLLDSMRDCTLCGRTACRNCSKKLSEFKEFKDPEEARREKIDKEALAARYCHTCVTVLQLREKRLADKKRFNDSLMGMNRV</sequence>
<dbReference type="PANTHER" id="PTHR24134">
    <property type="entry name" value="ANKYRIN REPEAT-CONTAINING PROTEIN DDB_G0279043"/>
    <property type="match status" value="1"/>
</dbReference>
<dbReference type="InterPro" id="IPR011011">
    <property type="entry name" value="Znf_FYVE_PHD"/>
</dbReference>
<dbReference type="OMA" id="YIEMACA"/>
<keyword evidence="11" id="KW-1185">Reference proteome</keyword>
<evidence type="ECO:0000256" key="1">
    <source>
        <dbReference type="ARBA" id="ARBA00022723"/>
    </source>
</evidence>
<feature type="domain" description="FYVE-type" evidence="9">
    <location>
        <begin position="301"/>
        <end position="373"/>
    </location>
</feature>
<dbReference type="OrthoDB" id="20872at2759"/>
<dbReference type="GO" id="GO:0008270">
    <property type="term" value="F:zinc ion binding"/>
    <property type="evidence" value="ECO:0007669"/>
    <property type="project" value="UniProtKB-KW"/>
</dbReference>
<dbReference type="KEGG" id="spar:SPRG_03475"/>
<keyword evidence="2" id="KW-0677">Repeat</keyword>
<dbReference type="Gene3D" id="3.30.40.10">
    <property type="entry name" value="Zinc/RING finger domain, C3HC4 (zinc finger)"/>
    <property type="match status" value="1"/>
</dbReference>
<dbReference type="InterPro" id="IPR036770">
    <property type="entry name" value="Ankyrin_rpt-contain_sf"/>
</dbReference>
<dbReference type="InterPro" id="IPR017455">
    <property type="entry name" value="Znf_FYVE-rel"/>
</dbReference>
<evidence type="ECO:0000256" key="8">
    <source>
        <dbReference type="SAM" id="MobiDB-lite"/>
    </source>
</evidence>
<feature type="compositionally biased region" description="Low complexity" evidence="8">
    <location>
        <begin position="56"/>
        <end position="87"/>
    </location>
</feature>
<dbReference type="SUPFAM" id="SSF48403">
    <property type="entry name" value="Ankyrin repeat"/>
    <property type="match status" value="1"/>
</dbReference>
<feature type="region of interest" description="Disordered" evidence="8">
    <location>
        <begin position="1"/>
        <end position="87"/>
    </location>
</feature>
<dbReference type="SMART" id="SM00248">
    <property type="entry name" value="ANK"/>
    <property type="match status" value="3"/>
</dbReference>
<dbReference type="InterPro" id="IPR002110">
    <property type="entry name" value="Ankyrin_rpt"/>
</dbReference>
<keyword evidence="5 6" id="KW-0040">ANK repeat</keyword>
<feature type="compositionally biased region" description="Acidic residues" evidence="8">
    <location>
        <begin position="33"/>
        <end position="44"/>
    </location>
</feature>
<dbReference type="EMBL" id="KK583197">
    <property type="protein sequence ID" value="KDO31546.1"/>
    <property type="molecule type" value="Genomic_DNA"/>
</dbReference>
<evidence type="ECO:0000256" key="7">
    <source>
        <dbReference type="PROSITE-ProRule" id="PRU00091"/>
    </source>
</evidence>
<dbReference type="PROSITE" id="PS50297">
    <property type="entry name" value="ANK_REP_REGION"/>
    <property type="match status" value="3"/>
</dbReference>
<dbReference type="InterPro" id="IPR025872">
    <property type="entry name" value="RING_finger_2_prok"/>
</dbReference>
<feature type="repeat" description="ANK" evidence="6">
    <location>
        <begin position="238"/>
        <end position="270"/>
    </location>
</feature>
<gene>
    <name evidence="10" type="ORF">SPRG_03475</name>
</gene>
<feature type="repeat" description="ANK" evidence="6">
    <location>
        <begin position="166"/>
        <end position="202"/>
    </location>
</feature>
<dbReference type="STRING" id="695850.A0A067CYD0"/>
<organism evidence="10 11">
    <name type="scientific">Saprolegnia parasitica (strain CBS 223.65)</name>
    <dbReference type="NCBI Taxonomy" id="695850"/>
    <lineage>
        <taxon>Eukaryota</taxon>
        <taxon>Sar</taxon>
        <taxon>Stramenopiles</taxon>
        <taxon>Oomycota</taxon>
        <taxon>Saprolegniomycetes</taxon>
        <taxon>Saprolegniales</taxon>
        <taxon>Saprolegniaceae</taxon>
        <taxon>Saprolegnia</taxon>
    </lineage>
</organism>
<evidence type="ECO:0000313" key="11">
    <source>
        <dbReference type="Proteomes" id="UP000030745"/>
    </source>
</evidence>
<dbReference type="PROSITE" id="PS50178">
    <property type="entry name" value="ZF_FYVE"/>
    <property type="match status" value="1"/>
</dbReference>
<dbReference type="VEuPathDB" id="FungiDB:SPRG_03475"/>
<proteinExistence type="predicted"/>
<evidence type="ECO:0000313" key="10">
    <source>
        <dbReference type="EMBL" id="KDO31546.1"/>
    </source>
</evidence>
<dbReference type="PROSITE" id="PS50088">
    <property type="entry name" value="ANK_REPEAT"/>
    <property type="match status" value="3"/>
</dbReference>
<dbReference type="Gene3D" id="1.25.40.20">
    <property type="entry name" value="Ankyrin repeat-containing domain"/>
    <property type="match status" value="1"/>
</dbReference>
<dbReference type="AlphaFoldDB" id="A0A067CYD0"/>
<dbReference type="Proteomes" id="UP000030745">
    <property type="component" value="Unassembled WGS sequence"/>
</dbReference>
<name>A0A067CYD0_SAPPC</name>
<dbReference type="Pfam" id="PF00023">
    <property type="entry name" value="Ank"/>
    <property type="match status" value="1"/>
</dbReference>
<evidence type="ECO:0000256" key="2">
    <source>
        <dbReference type="ARBA" id="ARBA00022737"/>
    </source>
</evidence>
<protein>
    <recommendedName>
        <fullName evidence="9">FYVE-type domain-containing protein</fullName>
    </recommendedName>
</protein>
<evidence type="ECO:0000256" key="3">
    <source>
        <dbReference type="ARBA" id="ARBA00022771"/>
    </source>
</evidence>
<dbReference type="GeneID" id="24125977"/>
<dbReference type="RefSeq" id="XP_012197453.1">
    <property type="nucleotide sequence ID" value="XM_012342063.1"/>
</dbReference>
<dbReference type="Pfam" id="PF14445">
    <property type="entry name" value="Prok-RING_2"/>
    <property type="match status" value="1"/>
</dbReference>
<keyword evidence="3 7" id="KW-0863">Zinc-finger</keyword>
<dbReference type="SUPFAM" id="SSF57903">
    <property type="entry name" value="FYVE/PHD zinc finger"/>
    <property type="match status" value="1"/>
</dbReference>
<evidence type="ECO:0000259" key="9">
    <source>
        <dbReference type="PROSITE" id="PS50178"/>
    </source>
</evidence>
<evidence type="ECO:0000256" key="5">
    <source>
        <dbReference type="ARBA" id="ARBA00023043"/>
    </source>
</evidence>
<keyword evidence="4" id="KW-0862">Zinc</keyword>
<evidence type="ECO:0000256" key="6">
    <source>
        <dbReference type="PROSITE-ProRule" id="PRU00023"/>
    </source>
</evidence>
<accession>A0A067CYD0</accession>
<feature type="repeat" description="ANK" evidence="6">
    <location>
        <begin position="130"/>
        <end position="152"/>
    </location>
</feature>
<dbReference type="InterPro" id="IPR013083">
    <property type="entry name" value="Znf_RING/FYVE/PHD"/>
</dbReference>
<evidence type="ECO:0000256" key="4">
    <source>
        <dbReference type="ARBA" id="ARBA00022833"/>
    </source>
</evidence>
<keyword evidence="1" id="KW-0479">Metal-binding</keyword>
<dbReference type="Pfam" id="PF12796">
    <property type="entry name" value="Ank_2"/>
    <property type="match status" value="1"/>
</dbReference>